<gene>
    <name evidence="3" type="ORF">KVV02_006275</name>
</gene>
<evidence type="ECO:0000313" key="3">
    <source>
        <dbReference type="EMBL" id="KAG9323909.1"/>
    </source>
</evidence>
<evidence type="ECO:0000256" key="1">
    <source>
        <dbReference type="SAM" id="MobiDB-lite"/>
    </source>
</evidence>
<dbReference type="AlphaFoldDB" id="A0A9P8A7Q9"/>
<dbReference type="Pfam" id="PF10445">
    <property type="entry name" value="DUF2456"/>
    <property type="match status" value="1"/>
</dbReference>
<dbReference type="PANTHER" id="PTHR28297">
    <property type="entry name" value="FUNGAL PROTEIN"/>
    <property type="match status" value="1"/>
</dbReference>
<name>A0A9P8A7Q9_MORAP</name>
<feature type="transmembrane region" description="Helical" evidence="2">
    <location>
        <begin position="16"/>
        <end position="38"/>
    </location>
</feature>
<proteinExistence type="predicted"/>
<reference evidence="3" key="1">
    <citation type="submission" date="2021-07" db="EMBL/GenBank/DDBJ databases">
        <title>Draft genome of Mortierella alpina, strain LL118, isolated from an aspen leaf litter sample.</title>
        <authorList>
            <person name="Yang S."/>
            <person name="Vinatzer B.A."/>
        </authorList>
    </citation>
    <scope>NUCLEOTIDE SEQUENCE</scope>
    <source>
        <strain evidence="3">LL118</strain>
    </source>
</reference>
<dbReference type="EMBL" id="JAIFTL010000084">
    <property type="protein sequence ID" value="KAG9323909.1"/>
    <property type="molecule type" value="Genomic_DNA"/>
</dbReference>
<organism evidence="3 4">
    <name type="scientific">Mortierella alpina</name>
    <name type="common">Oleaginous fungus</name>
    <name type="synonym">Mortierella renispora</name>
    <dbReference type="NCBI Taxonomy" id="64518"/>
    <lineage>
        <taxon>Eukaryota</taxon>
        <taxon>Fungi</taxon>
        <taxon>Fungi incertae sedis</taxon>
        <taxon>Mucoromycota</taxon>
        <taxon>Mortierellomycotina</taxon>
        <taxon>Mortierellomycetes</taxon>
        <taxon>Mortierellales</taxon>
        <taxon>Mortierellaceae</taxon>
        <taxon>Mortierella</taxon>
    </lineage>
</organism>
<evidence type="ECO:0000256" key="2">
    <source>
        <dbReference type="SAM" id="Phobius"/>
    </source>
</evidence>
<dbReference type="Proteomes" id="UP000717515">
    <property type="component" value="Unassembled WGS sequence"/>
</dbReference>
<dbReference type="InterPro" id="IPR018852">
    <property type="entry name" value="DUF2456"/>
</dbReference>
<feature type="region of interest" description="Disordered" evidence="1">
    <location>
        <begin position="210"/>
        <end position="248"/>
    </location>
</feature>
<protein>
    <submittedName>
        <fullName evidence="3">Uncharacterized protein</fullName>
    </submittedName>
</protein>
<keyword evidence="2" id="KW-0472">Membrane</keyword>
<keyword evidence="2" id="KW-0812">Transmembrane</keyword>
<feature type="transmembrane region" description="Helical" evidence="2">
    <location>
        <begin position="134"/>
        <end position="156"/>
    </location>
</feature>
<comment type="caution">
    <text evidence="3">The sequence shown here is derived from an EMBL/GenBank/DDBJ whole genome shotgun (WGS) entry which is preliminary data.</text>
</comment>
<feature type="transmembrane region" description="Helical" evidence="2">
    <location>
        <begin position="184"/>
        <end position="203"/>
    </location>
</feature>
<keyword evidence="2" id="KW-1133">Transmembrane helix</keyword>
<accession>A0A9P8A7Q9</accession>
<sequence>MPGPKPAVDGLTARHVVYLVVMHMIGAMILDGAINFGLATAMYKNTKDPVTLWPLPNTLAGDAAVTIIIQQTLTWILDRLAVGGDLKKGLVAPLRMPKNANAITRWFVGLEEVRVYKTFKERLAYYFRYHGKRIAVLVVVTFILYWPITIGILSGLKIHGIGKDHSHRGGDFNVWPMPEIFKGVYGFALGMTTPFVSYVALIYQGETQQTRSDSTELSAHAGTGTEAGSDQSQDDEEAKLASVSPRPE</sequence>
<evidence type="ECO:0000313" key="4">
    <source>
        <dbReference type="Proteomes" id="UP000717515"/>
    </source>
</evidence>
<dbReference type="PANTHER" id="PTHR28297:SF1">
    <property type="entry name" value="FUNGAL PROTEIN"/>
    <property type="match status" value="1"/>
</dbReference>